<dbReference type="SMART" id="SM00671">
    <property type="entry name" value="SEL1"/>
    <property type="match status" value="4"/>
</dbReference>
<proteinExistence type="predicted"/>
<dbReference type="PANTHER" id="PTHR11102:SF160">
    <property type="entry name" value="ERAD-ASSOCIATED E3 UBIQUITIN-PROTEIN LIGASE COMPONENT HRD3"/>
    <property type="match status" value="1"/>
</dbReference>
<dbReference type="InterPro" id="IPR050767">
    <property type="entry name" value="Sel1_AlgK"/>
</dbReference>
<reference evidence="3" key="1">
    <citation type="journal article" date="2019" name="Int. J. Syst. Evol. Microbiol.">
        <title>The Global Catalogue of Microorganisms (GCM) 10K type strain sequencing project: providing services to taxonomists for standard genome sequencing and annotation.</title>
        <authorList>
            <consortium name="The Broad Institute Genomics Platform"/>
            <consortium name="The Broad Institute Genome Sequencing Center for Infectious Disease"/>
            <person name="Wu L."/>
            <person name="Ma J."/>
        </authorList>
    </citation>
    <scope>NUCLEOTIDE SEQUENCE [LARGE SCALE GENOMIC DNA]</scope>
    <source>
        <strain evidence="3">CCUG 61696</strain>
    </source>
</reference>
<dbReference type="Pfam" id="PF08238">
    <property type="entry name" value="Sel1"/>
    <property type="match status" value="4"/>
</dbReference>
<keyword evidence="3" id="KW-1185">Reference proteome</keyword>
<feature type="compositionally biased region" description="Basic and acidic residues" evidence="1">
    <location>
        <begin position="1"/>
        <end position="10"/>
    </location>
</feature>
<dbReference type="RefSeq" id="WP_378774137.1">
    <property type="nucleotide sequence ID" value="NZ_JBHTMX010000009.1"/>
</dbReference>
<evidence type="ECO:0000313" key="2">
    <source>
        <dbReference type="EMBL" id="MFD1330936.1"/>
    </source>
</evidence>
<feature type="region of interest" description="Disordered" evidence="1">
    <location>
        <begin position="1"/>
        <end position="23"/>
    </location>
</feature>
<dbReference type="Proteomes" id="UP001597171">
    <property type="component" value="Unassembled WGS sequence"/>
</dbReference>
<name>A0ABW3Z3Y5_9HYPH</name>
<evidence type="ECO:0000256" key="1">
    <source>
        <dbReference type="SAM" id="MobiDB-lite"/>
    </source>
</evidence>
<accession>A0ABW3Z3Y5</accession>
<gene>
    <name evidence="2" type="ORF">ACFQ4O_02890</name>
</gene>
<evidence type="ECO:0000313" key="3">
    <source>
        <dbReference type="Proteomes" id="UP001597171"/>
    </source>
</evidence>
<dbReference type="InterPro" id="IPR011990">
    <property type="entry name" value="TPR-like_helical_dom_sf"/>
</dbReference>
<dbReference type="EMBL" id="JBHTMX010000009">
    <property type="protein sequence ID" value="MFD1330936.1"/>
    <property type="molecule type" value="Genomic_DNA"/>
</dbReference>
<dbReference type="InterPro" id="IPR006597">
    <property type="entry name" value="Sel1-like"/>
</dbReference>
<dbReference type="Gene3D" id="1.25.40.10">
    <property type="entry name" value="Tetratricopeptide repeat domain"/>
    <property type="match status" value="2"/>
</dbReference>
<protein>
    <submittedName>
        <fullName evidence="2">Tetratricopeptide repeat protein</fullName>
    </submittedName>
</protein>
<dbReference type="PANTHER" id="PTHR11102">
    <property type="entry name" value="SEL-1-LIKE PROTEIN"/>
    <property type="match status" value="1"/>
</dbReference>
<comment type="caution">
    <text evidence="2">The sequence shown here is derived from an EMBL/GenBank/DDBJ whole genome shotgun (WGS) entry which is preliminary data.</text>
</comment>
<sequence>MDARALDIGRRTGRPAAPVSSRPHRSLVRRALRRGIGLSRTLFAATLALTCACAAARAFEGAGSGSKSEPSPFEQFQTGARAYIAGDKASALTSLIDAAKRGHAMAQWKLGRMYAEGDGVERDQLKAFDYFSQIANAHADDAPDTVQARFVANAFVALGNYYLDGIPDSPVGPNATRAREMFSYAASYFGDPDAQYNLARMYLDAQGVKKDVRQAARWLGLAANKGQREAQAVLGHMLFNGAEVPRQPARGLMWLTLAREAASDADAWIVQLYDDAMTKASPEERASAANYVTAWSSDRG</sequence>
<dbReference type="SUPFAM" id="SSF81901">
    <property type="entry name" value="HCP-like"/>
    <property type="match status" value="1"/>
</dbReference>
<organism evidence="2 3">
    <name type="scientific">Methylopila musalis</name>
    <dbReference type="NCBI Taxonomy" id="1134781"/>
    <lineage>
        <taxon>Bacteria</taxon>
        <taxon>Pseudomonadati</taxon>
        <taxon>Pseudomonadota</taxon>
        <taxon>Alphaproteobacteria</taxon>
        <taxon>Hyphomicrobiales</taxon>
        <taxon>Methylopilaceae</taxon>
        <taxon>Methylopila</taxon>
    </lineage>
</organism>